<name>A0ABV7ZA75_9DEIO</name>
<evidence type="ECO:0000256" key="1">
    <source>
        <dbReference type="ARBA" id="ARBA00022448"/>
    </source>
</evidence>
<reference evidence="7" key="1">
    <citation type="journal article" date="2019" name="Int. J. Syst. Evol. Microbiol.">
        <title>The Global Catalogue of Microorganisms (GCM) 10K type strain sequencing project: providing services to taxonomists for standard genome sequencing and annotation.</title>
        <authorList>
            <consortium name="The Broad Institute Genomics Platform"/>
            <consortium name="The Broad Institute Genome Sequencing Center for Infectious Disease"/>
            <person name="Wu L."/>
            <person name="Ma J."/>
        </authorList>
    </citation>
    <scope>NUCLEOTIDE SEQUENCE [LARGE SCALE GENOMIC DNA]</scope>
    <source>
        <strain evidence="7">CCTCC AB 2017081</strain>
    </source>
</reference>
<keyword evidence="3" id="KW-0547">Nucleotide-binding</keyword>
<proteinExistence type="predicted"/>
<sequence>MIHSPHTHAQAVRFDAVTRRFGDIEVLHGVTFEVQGGTIHALLGENGAGKSTLMKVLGGYHAPTSGAVWLGDERLELRGSRDAEARGIVLIHQEFNLAEDLTVAQNIYLGHELGGAFLDDAAMRRGASEVLSRLGVGLDPDVRVRDLAVPMKQLVEIARALSRQARVLIMDEPTAALTPHETDTLFALMRRLQGDGVTILYISHKLGEVKAVTDRVTVLRDGHVVMTADTADLSTAQMANAMVGRELEAMFPPQEPPGTEELLHVEGLDVPGWAHDVGFTLRRGEVLGFAGLVGAGRTESIEGLLGLRPHRVRTVRVRGRPVRLRSPADGVRAGVVYLSEDRAGKGLHVTLGLKQNLTLMTLEHYARPLLDTRAEDSALRRAVQTFGIRAGRLDVPAGSLSGGNQQKLALAKILEVQPEVVILDEPTRGVDVGAKRDIYALVGDLARQGRGVIVISSELPELLGLCHRLIVMHEGHVVGDLGTAGLTEQDVIQYATGLQGRGHRVPA</sequence>
<dbReference type="PROSITE" id="PS50893">
    <property type="entry name" value="ABC_TRANSPORTER_2"/>
    <property type="match status" value="2"/>
</dbReference>
<dbReference type="PANTHER" id="PTHR43790:SF9">
    <property type="entry name" value="GALACTOFURANOSE TRANSPORTER ATP-BINDING PROTEIN YTFR"/>
    <property type="match status" value="1"/>
</dbReference>
<dbReference type="SMART" id="SM00382">
    <property type="entry name" value="AAA"/>
    <property type="match status" value="2"/>
</dbReference>
<dbReference type="SUPFAM" id="SSF52540">
    <property type="entry name" value="P-loop containing nucleoside triphosphate hydrolases"/>
    <property type="match status" value="2"/>
</dbReference>
<comment type="caution">
    <text evidence="6">The sequence shown here is derived from an EMBL/GenBank/DDBJ whole genome shotgun (WGS) entry which is preliminary data.</text>
</comment>
<dbReference type="InterPro" id="IPR003593">
    <property type="entry name" value="AAA+_ATPase"/>
</dbReference>
<dbReference type="InterPro" id="IPR050107">
    <property type="entry name" value="ABC_carbohydrate_import_ATPase"/>
</dbReference>
<keyword evidence="4 6" id="KW-0067">ATP-binding</keyword>
<feature type="domain" description="ABC transporter" evidence="5">
    <location>
        <begin position="12"/>
        <end position="246"/>
    </location>
</feature>
<feature type="domain" description="ABC transporter" evidence="5">
    <location>
        <begin position="257"/>
        <end position="499"/>
    </location>
</feature>
<dbReference type="InterPro" id="IPR003439">
    <property type="entry name" value="ABC_transporter-like_ATP-bd"/>
</dbReference>
<dbReference type="Gene3D" id="3.40.50.300">
    <property type="entry name" value="P-loop containing nucleotide triphosphate hydrolases"/>
    <property type="match status" value="2"/>
</dbReference>
<dbReference type="Pfam" id="PF00005">
    <property type="entry name" value="ABC_tran"/>
    <property type="match status" value="2"/>
</dbReference>
<keyword evidence="2" id="KW-0677">Repeat</keyword>
<protein>
    <submittedName>
        <fullName evidence="6">Sugar ABC transporter ATP-binding protein</fullName>
    </submittedName>
</protein>
<dbReference type="EMBL" id="JBHRZG010000022">
    <property type="protein sequence ID" value="MFC3834302.1"/>
    <property type="molecule type" value="Genomic_DNA"/>
</dbReference>
<dbReference type="PROSITE" id="PS00211">
    <property type="entry name" value="ABC_TRANSPORTER_1"/>
    <property type="match status" value="1"/>
</dbReference>
<dbReference type="InterPro" id="IPR027417">
    <property type="entry name" value="P-loop_NTPase"/>
</dbReference>
<evidence type="ECO:0000313" key="7">
    <source>
        <dbReference type="Proteomes" id="UP001595803"/>
    </source>
</evidence>
<dbReference type="Proteomes" id="UP001595803">
    <property type="component" value="Unassembled WGS sequence"/>
</dbReference>
<evidence type="ECO:0000256" key="3">
    <source>
        <dbReference type="ARBA" id="ARBA00022741"/>
    </source>
</evidence>
<dbReference type="CDD" id="cd03216">
    <property type="entry name" value="ABC_Carb_Monos_I"/>
    <property type="match status" value="1"/>
</dbReference>
<dbReference type="RefSeq" id="WP_380102820.1">
    <property type="nucleotide sequence ID" value="NZ_JBHRZG010000022.1"/>
</dbReference>
<organism evidence="6 7">
    <name type="scientific">Deinococcus rufus</name>
    <dbReference type="NCBI Taxonomy" id="2136097"/>
    <lineage>
        <taxon>Bacteria</taxon>
        <taxon>Thermotogati</taxon>
        <taxon>Deinococcota</taxon>
        <taxon>Deinococci</taxon>
        <taxon>Deinococcales</taxon>
        <taxon>Deinococcaceae</taxon>
        <taxon>Deinococcus</taxon>
    </lineage>
</organism>
<dbReference type="CDD" id="cd03215">
    <property type="entry name" value="ABC_Carb_Monos_II"/>
    <property type="match status" value="1"/>
</dbReference>
<gene>
    <name evidence="6" type="ORF">ACFOSB_15725</name>
</gene>
<evidence type="ECO:0000256" key="2">
    <source>
        <dbReference type="ARBA" id="ARBA00022737"/>
    </source>
</evidence>
<evidence type="ECO:0000256" key="4">
    <source>
        <dbReference type="ARBA" id="ARBA00022840"/>
    </source>
</evidence>
<dbReference type="GO" id="GO:0005524">
    <property type="term" value="F:ATP binding"/>
    <property type="evidence" value="ECO:0007669"/>
    <property type="project" value="UniProtKB-KW"/>
</dbReference>
<keyword evidence="1" id="KW-0813">Transport</keyword>
<evidence type="ECO:0000313" key="6">
    <source>
        <dbReference type="EMBL" id="MFC3834302.1"/>
    </source>
</evidence>
<dbReference type="PANTHER" id="PTHR43790">
    <property type="entry name" value="CARBOHYDRATE TRANSPORT ATP-BINDING PROTEIN MG119-RELATED"/>
    <property type="match status" value="1"/>
</dbReference>
<evidence type="ECO:0000259" key="5">
    <source>
        <dbReference type="PROSITE" id="PS50893"/>
    </source>
</evidence>
<keyword evidence="7" id="KW-1185">Reference proteome</keyword>
<dbReference type="InterPro" id="IPR017871">
    <property type="entry name" value="ABC_transporter-like_CS"/>
</dbReference>
<accession>A0ABV7ZA75</accession>